<dbReference type="InterPro" id="IPR011059">
    <property type="entry name" value="Metal-dep_hydrolase_composite"/>
</dbReference>
<feature type="domain" description="Formimidoylglutamate deiminase N-terminal" evidence="6">
    <location>
        <begin position="20"/>
        <end position="53"/>
    </location>
</feature>
<dbReference type="InterPro" id="IPR010252">
    <property type="entry name" value="HutF"/>
</dbReference>
<evidence type="ECO:0000313" key="8">
    <source>
        <dbReference type="Proteomes" id="UP000682843"/>
    </source>
</evidence>
<dbReference type="CDD" id="cd01313">
    <property type="entry name" value="Met_dep_hydrolase_E"/>
    <property type="match status" value="1"/>
</dbReference>
<proteinExistence type="predicted"/>
<dbReference type="SUPFAM" id="SSF51338">
    <property type="entry name" value="Composite domain of metallo-dependent hydrolases"/>
    <property type="match status" value="1"/>
</dbReference>
<organism evidence="7 8">
    <name type="scientific">Tardiphaga alba</name>
    <dbReference type="NCBI Taxonomy" id="340268"/>
    <lineage>
        <taxon>Bacteria</taxon>
        <taxon>Pseudomonadati</taxon>
        <taxon>Pseudomonadota</taxon>
        <taxon>Alphaproteobacteria</taxon>
        <taxon>Hyphomicrobiales</taxon>
        <taxon>Nitrobacteraceae</taxon>
        <taxon>Tardiphaga</taxon>
    </lineage>
</organism>
<feature type="domain" description="Amidohydrolase-related" evidence="5">
    <location>
        <begin position="59"/>
        <end position="439"/>
    </location>
</feature>
<reference evidence="7 8" key="1">
    <citation type="submission" date="2019-02" db="EMBL/GenBank/DDBJ databases">
        <title>Emended description of the genus Rhodopseudomonas and description of Rhodopseudomonas albus sp. nov., a non-phototrophic, heavy-metal-tolerant bacterium isolated from garden soil.</title>
        <authorList>
            <person name="Bao Z."/>
            <person name="Cao W.W."/>
            <person name="Sato Y."/>
            <person name="Nishizawa T."/>
            <person name="Zhao J."/>
            <person name="Guo Y."/>
            <person name="Ohta H."/>
        </authorList>
    </citation>
    <scope>NUCLEOTIDE SEQUENCE [LARGE SCALE GENOMIC DNA]</scope>
    <source>
        <strain evidence="7 8">SK50-23</strain>
    </source>
</reference>
<dbReference type="RefSeq" id="WP_211911637.1">
    <property type="nucleotide sequence ID" value="NZ_CP036498.1"/>
</dbReference>
<dbReference type="EC" id="3.5.3.13" evidence="7"/>
<dbReference type="NCBIfam" id="TIGR02022">
    <property type="entry name" value="hutF"/>
    <property type="match status" value="1"/>
</dbReference>
<dbReference type="SUPFAM" id="SSF51556">
    <property type="entry name" value="Metallo-dependent hydrolases"/>
    <property type="match status" value="1"/>
</dbReference>
<evidence type="ECO:0000313" key="7">
    <source>
        <dbReference type="EMBL" id="QUS38101.1"/>
    </source>
</evidence>
<evidence type="ECO:0000259" key="6">
    <source>
        <dbReference type="Pfam" id="PF22429"/>
    </source>
</evidence>
<evidence type="ECO:0000256" key="1">
    <source>
        <dbReference type="ARBA" id="ARBA00001947"/>
    </source>
</evidence>
<dbReference type="NCBIfam" id="NF006683">
    <property type="entry name" value="PRK09229.1-4"/>
    <property type="match status" value="1"/>
</dbReference>
<protein>
    <submittedName>
        <fullName evidence="7">Formimidoylglutamate deiminase</fullName>
        <ecNumber evidence="7">3.5.3.13</ecNumber>
    </submittedName>
</protein>
<gene>
    <name evidence="7" type="ORF">RPMA_03950</name>
</gene>
<dbReference type="Pfam" id="PF01979">
    <property type="entry name" value="Amidohydro_1"/>
    <property type="match status" value="1"/>
</dbReference>
<keyword evidence="4" id="KW-0862">Zinc</keyword>
<dbReference type="PANTHER" id="PTHR11271:SF48">
    <property type="entry name" value="AMIDOHYDROLASE-RELATED DOMAIN-CONTAINING PROTEIN"/>
    <property type="match status" value="1"/>
</dbReference>
<dbReference type="EMBL" id="CP036498">
    <property type="protein sequence ID" value="QUS38101.1"/>
    <property type="molecule type" value="Genomic_DNA"/>
</dbReference>
<evidence type="ECO:0000256" key="2">
    <source>
        <dbReference type="ARBA" id="ARBA00022723"/>
    </source>
</evidence>
<dbReference type="GO" id="GO:0050416">
    <property type="term" value="F:formimidoylglutamate deiminase activity"/>
    <property type="evidence" value="ECO:0007669"/>
    <property type="project" value="UniProtKB-EC"/>
</dbReference>
<evidence type="ECO:0000256" key="3">
    <source>
        <dbReference type="ARBA" id="ARBA00022801"/>
    </source>
</evidence>
<sequence>MQRTKAVHASSAAEKLFFAHALLPGGWARDVTLTVENGVIAAVADNSSSAGAEIVSGVALPGMPNLHSHAFQRGMAGLTELRGETQDSFWTWRQLMYRFIDTLTPDDVEAIAAYAYAEMLEGGFTSVAEFHYLHHDESGAPYGDLAELASRIASASVETGIGLTLLPVFYNFSGFGGAAPVHGQRRFINDPARFLALLERSREAIKPVADAAIGIAPHSLRAVTPETLNDVLNTVSTGPVHMHIAEQVKEVEDCLAWSGQRPVEWLLDHVDVNQHWVLIHATHLTPEETTGIAKAGAVVGLCPLTEANLGDGIFEGPRFIEAGGAFGVGTDSNIEITAPGELKQFEYSQRLHHRVRNAVARRSGESTGRALYEHALAGGAQASGRNIGALAIGKRADIVVLDDTHPDLCGVTGDRWLDATTFVAGKPAISSVYVGGKRVVESGRHLKRDGITERYRRVVKRLASL</sequence>
<dbReference type="NCBIfam" id="NF006684">
    <property type="entry name" value="PRK09229.1-5"/>
    <property type="match status" value="1"/>
</dbReference>
<dbReference type="PANTHER" id="PTHR11271">
    <property type="entry name" value="GUANINE DEAMINASE"/>
    <property type="match status" value="1"/>
</dbReference>
<dbReference type="Pfam" id="PF22429">
    <property type="entry name" value="HutF_N"/>
    <property type="match status" value="1"/>
</dbReference>
<evidence type="ECO:0000256" key="4">
    <source>
        <dbReference type="ARBA" id="ARBA00022833"/>
    </source>
</evidence>
<dbReference type="InterPro" id="IPR051607">
    <property type="entry name" value="Metallo-dep_hydrolases"/>
</dbReference>
<keyword evidence="8" id="KW-1185">Reference proteome</keyword>
<comment type="cofactor">
    <cofactor evidence="1">
        <name>Zn(2+)</name>
        <dbReference type="ChEBI" id="CHEBI:29105"/>
    </cofactor>
</comment>
<dbReference type="InterPro" id="IPR032466">
    <property type="entry name" value="Metal_Hydrolase"/>
</dbReference>
<dbReference type="Gene3D" id="2.30.40.10">
    <property type="entry name" value="Urease, subunit C, domain 1"/>
    <property type="match status" value="1"/>
</dbReference>
<keyword evidence="2" id="KW-0479">Metal-binding</keyword>
<keyword evidence="3 7" id="KW-0378">Hydrolase</keyword>
<evidence type="ECO:0000259" key="5">
    <source>
        <dbReference type="Pfam" id="PF01979"/>
    </source>
</evidence>
<dbReference type="Gene3D" id="3.20.20.140">
    <property type="entry name" value="Metal-dependent hydrolases"/>
    <property type="match status" value="1"/>
</dbReference>
<dbReference type="Proteomes" id="UP000682843">
    <property type="component" value="Chromosome"/>
</dbReference>
<name>A0ABX8A3C6_9BRAD</name>
<dbReference type="InterPro" id="IPR006680">
    <property type="entry name" value="Amidohydro-rel"/>
</dbReference>
<dbReference type="NCBIfam" id="NF006681">
    <property type="entry name" value="PRK09229.1-2"/>
    <property type="match status" value="1"/>
</dbReference>
<accession>A0ABX8A3C6</accession>
<dbReference type="InterPro" id="IPR055156">
    <property type="entry name" value="HutF-like_N"/>
</dbReference>